<dbReference type="EMBL" id="CAADFI010000319">
    <property type="protein sequence ID" value="VFK02985.1"/>
    <property type="molecule type" value="Genomic_DNA"/>
</dbReference>
<dbReference type="EMBL" id="CAADFG010000316">
    <property type="protein sequence ID" value="VFK03302.1"/>
    <property type="molecule type" value="Genomic_DNA"/>
</dbReference>
<gene>
    <name evidence="2" type="ORF">BECKH772A_GA0070896_103164</name>
    <name evidence="1" type="ORF">BECKH772B_GA0070898_103194</name>
    <name evidence="3" type="ORF">BECKH772C_GA0070978_103144</name>
</gene>
<organism evidence="1">
    <name type="scientific">Candidatus Kentrum eta</name>
    <dbReference type="NCBI Taxonomy" id="2126337"/>
    <lineage>
        <taxon>Bacteria</taxon>
        <taxon>Pseudomonadati</taxon>
        <taxon>Pseudomonadota</taxon>
        <taxon>Gammaproteobacteria</taxon>
        <taxon>Candidatus Kentrum</taxon>
    </lineage>
</organism>
<protein>
    <submittedName>
        <fullName evidence="1">Uncharacterized protein</fullName>
    </submittedName>
</protein>
<reference evidence="1" key="1">
    <citation type="submission" date="2019-02" db="EMBL/GenBank/DDBJ databases">
        <authorList>
            <person name="Gruber-Vodicka R. H."/>
            <person name="Seah K. B. B."/>
        </authorList>
    </citation>
    <scope>NUCLEOTIDE SEQUENCE</scope>
    <source>
        <strain evidence="3">BECK_SA2B12</strain>
        <strain evidence="2">BECK_SA2B15</strain>
        <strain evidence="1">BECK_SA2B20</strain>
    </source>
</reference>
<dbReference type="EMBL" id="CAADFJ010000314">
    <property type="protein sequence ID" value="VFK05939.1"/>
    <property type="molecule type" value="Genomic_DNA"/>
</dbReference>
<accession>A0A450VDX3</accession>
<evidence type="ECO:0000313" key="2">
    <source>
        <dbReference type="EMBL" id="VFK03302.1"/>
    </source>
</evidence>
<name>A0A450VDX3_9GAMM</name>
<proteinExistence type="predicted"/>
<evidence type="ECO:0000313" key="3">
    <source>
        <dbReference type="EMBL" id="VFK05939.1"/>
    </source>
</evidence>
<sequence>MDNAIICLWTHPRSISTAFERVMIERGDLKVLHEPFSYLYYFEKKMAEAVACRYSENLKQPRQYEKIKEYILELSKDKPVFLKICAIIVTTI</sequence>
<evidence type="ECO:0000313" key="1">
    <source>
        <dbReference type="EMBL" id="VFK02985.1"/>
    </source>
</evidence>
<dbReference type="AlphaFoldDB" id="A0A450VDX3"/>